<dbReference type="RefSeq" id="WP_063386912.1">
    <property type="nucleotide sequence ID" value="NZ_LWBR01000009.1"/>
</dbReference>
<feature type="transmembrane region" description="Helical" evidence="1">
    <location>
        <begin position="231"/>
        <end position="249"/>
    </location>
</feature>
<keyword evidence="1" id="KW-0472">Membrane</keyword>
<feature type="transmembrane region" description="Helical" evidence="1">
    <location>
        <begin position="21"/>
        <end position="43"/>
    </location>
</feature>
<evidence type="ECO:0000313" key="4">
    <source>
        <dbReference type="Proteomes" id="UP000076476"/>
    </source>
</evidence>
<accession>A0A161ZVV3</accession>
<keyword evidence="1" id="KW-0812">Transmembrane</keyword>
<feature type="transmembrane region" description="Helical" evidence="1">
    <location>
        <begin position="269"/>
        <end position="289"/>
    </location>
</feature>
<sequence>MKPNFIHPELGENSHIRYFSSFLLILLFYIVIGGVVYIFSILITDSINPQIVDLEKLILKDSLVDLFLSHITNVFWILGIWISAKTIHKRSLISFITPYQKINLKRVFFGFIVFFALLAIGQIIDFVLNSEDYKWNDFDLSRFIWLLVAAIFLVPIQTTSEELFFRGFLLQWMGKLVKQPILLTIIVGFIFGALHFSNPEMSNSAFGAGLDYVFTGFIWSYIAIRTNSAEFSIGAHAANNMFLCIFLTYENSLYQNIPSLFVLTNVDGMLSTIYSIITSTLFFIISIHYHKKKDQAVLIPTKA</sequence>
<proteinExistence type="predicted"/>
<dbReference type="STRING" id="33936.AZI98_03530"/>
<gene>
    <name evidence="3" type="ORF">AZI98_03530</name>
</gene>
<dbReference type="PANTHER" id="PTHR36435:SF1">
    <property type="entry name" value="CAAX AMINO TERMINAL PROTEASE FAMILY PROTEIN"/>
    <property type="match status" value="1"/>
</dbReference>
<organism evidence="3 4">
    <name type="scientific">Aeribacillus pallidus</name>
    <dbReference type="NCBI Taxonomy" id="33936"/>
    <lineage>
        <taxon>Bacteria</taxon>
        <taxon>Bacillati</taxon>
        <taxon>Bacillota</taxon>
        <taxon>Bacilli</taxon>
        <taxon>Bacillales</taxon>
        <taxon>Bacillaceae</taxon>
        <taxon>Aeribacillus</taxon>
    </lineage>
</organism>
<feature type="domain" description="CAAX prenyl protease 2/Lysostaphin resistance protein A-like" evidence="2">
    <location>
        <begin position="144"/>
        <end position="242"/>
    </location>
</feature>
<keyword evidence="4" id="KW-1185">Reference proteome</keyword>
<evidence type="ECO:0000259" key="2">
    <source>
        <dbReference type="Pfam" id="PF02517"/>
    </source>
</evidence>
<dbReference type="Proteomes" id="UP000076476">
    <property type="component" value="Unassembled WGS sequence"/>
</dbReference>
<dbReference type="OrthoDB" id="2806188at2"/>
<feature type="transmembrane region" description="Helical" evidence="1">
    <location>
        <begin position="144"/>
        <end position="169"/>
    </location>
</feature>
<comment type="caution">
    <text evidence="3">The sequence shown here is derived from an EMBL/GenBank/DDBJ whole genome shotgun (WGS) entry which is preliminary data.</text>
</comment>
<dbReference type="GO" id="GO:0004175">
    <property type="term" value="F:endopeptidase activity"/>
    <property type="evidence" value="ECO:0007669"/>
    <property type="project" value="UniProtKB-ARBA"/>
</dbReference>
<evidence type="ECO:0000256" key="1">
    <source>
        <dbReference type="SAM" id="Phobius"/>
    </source>
</evidence>
<evidence type="ECO:0000313" key="3">
    <source>
        <dbReference type="EMBL" id="KZN97487.1"/>
    </source>
</evidence>
<feature type="transmembrane region" description="Helical" evidence="1">
    <location>
        <begin position="204"/>
        <end position="224"/>
    </location>
</feature>
<reference evidence="3 4" key="1">
    <citation type="submission" date="2016-04" db="EMBL/GenBank/DDBJ databases">
        <title>Draft genome sequence of Aeribacillus pallidus 8m3 from petroleum reservoir.</title>
        <authorList>
            <person name="Poltaraus A.B."/>
            <person name="Nazina T.N."/>
            <person name="Tourova T.P."/>
            <person name="Malakho S.M."/>
            <person name="Korshunova A.V."/>
            <person name="Sokolova D.S."/>
        </authorList>
    </citation>
    <scope>NUCLEOTIDE SEQUENCE [LARGE SCALE GENOMIC DNA]</scope>
    <source>
        <strain evidence="3 4">8m3</strain>
    </source>
</reference>
<dbReference type="InterPro" id="IPR052710">
    <property type="entry name" value="CAAX_protease"/>
</dbReference>
<dbReference type="PANTHER" id="PTHR36435">
    <property type="entry name" value="SLR1288 PROTEIN"/>
    <property type="match status" value="1"/>
</dbReference>
<dbReference type="GO" id="GO:0080120">
    <property type="term" value="P:CAAX-box protein maturation"/>
    <property type="evidence" value="ECO:0007669"/>
    <property type="project" value="UniProtKB-ARBA"/>
</dbReference>
<dbReference type="Pfam" id="PF02517">
    <property type="entry name" value="Rce1-like"/>
    <property type="match status" value="1"/>
</dbReference>
<protein>
    <recommendedName>
        <fullName evidence="2">CAAX prenyl protease 2/Lysostaphin resistance protein A-like domain-containing protein</fullName>
    </recommendedName>
</protein>
<feature type="transmembrane region" description="Helical" evidence="1">
    <location>
        <begin position="104"/>
        <end position="124"/>
    </location>
</feature>
<feature type="transmembrane region" description="Helical" evidence="1">
    <location>
        <begin position="63"/>
        <end position="84"/>
    </location>
</feature>
<dbReference type="AlphaFoldDB" id="A0A161ZVV3"/>
<keyword evidence="1" id="KW-1133">Transmembrane helix</keyword>
<feature type="transmembrane region" description="Helical" evidence="1">
    <location>
        <begin position="181"/>
        <end position="198"/>
    </location>
</feature>
<dbReference type="InterPro" id="IPR003675">
    <property type="entry name" value="Rce1/LyrA-like_dom"/>
</dbReference>
<dbReference type="EMBL" id="LWBR01000009">
    <property type="protein sequence ID" value="KZN97487.1"/>
    <property type="molecule type" value="Genomic_DNA"/>
</dbReference>
<name>A0A161ZVV3_9BACI</name>